<name>A0A1I7X115_HETBA</name>
<organism evidence="1 2">
    <name type="scientific">Heterorhabditis bacteriophora</name>
    <name type="common">Entomopathogenic nematode worm</name>
    <dbReference type="NCBI Taxonomy" id="37862"/>
    <lineage>
        <taxon>Eukaryota</taxon>
        <taxon>Metazoa</taxon>
        <taxon>Ecdysozoa</taxon>
        <taxon>Nematoda</taxon>
        <taxon>Chromadorea</taxon>
        <taxon>Rhabditida</taxon>
        <taxon>Rhabditina</taxon>
        <taxon>Rhabditomorpha</taxon>
        <taxon>Strongyloidea</taxon>
        <taxon>Heterorhabditidae</taxon>
        <taxon>Heterorhabditis</taxon>
    </lineage>
</organism>
<keyword evidence="1" id="KW-1185">Reference proteome</keyword>
<dbReference type="AlphaFoldDB" id="A0A1I7X115"/>
<reference evidence="2" key="1">
    <citation type="submission" date="2016-11" db="UniProtKB">
        <authorList>
            <consortium name="WormBaseParasite"/>
        </authorList>
    </citation>
    <scope>IDENTIFICATION</scope>
</reference>
<sequence length="20" mass="2452">MFVTNIFNSNFFYSVVLFDF</sequence>
<dbReference type="Proteomes" id="UP000095283">
    <property type="component" value="Unplaced"/>
</dbReference>
<proteinExistence type="predicted"/>
<evidence type="ECO:0000313" key="2">
    <source>
        <dbReference type="WBParaSite" id="Hba_11145"/>
    </source>
</evidence>
<accession>A0A1I7X115</accession>
<dbReference type="WBParaSite" id="Hba_11145">
    <property type="protein sequence ID" value="Hba_11145"/>
    <property type="gene ID" value="Hba_11145"/>
</dbReference>
<protein>
    <submittedName>
        <fullName evidence="2">Uncharacterized protein</fullName>
    </submittedName>
</protein>
<evidence type="ECO:0000313" key="1">
    <source>
        <dbReference type="Proteomes" id="UP000095283"/>
    </source>
</evidence>